<protein>
    <submittedName>
        <fullName evidence="1">Abnormal spindle-like microcephaly-associated protein isoform X8</fullName>
    </submittedName>
</protein>
<accession>A0AAD8AXN2</accession>
<evidence type="ECO:0000313" key="1">
    <source>
        <dbReference type="EMBL" id="KAK0044321.1"/>
    </source>
</evidence>
<evidence type="ECO:0000313" key="2">
    <source>
        <dbReference type="Proteomes" id="UP001233172"/>
    </source>
</evidence>
<proteinExistence type="predicted"/>
<organism evidence="1 2">
    <name type="scientific">Biomphalaria pfeifferi</name>
    <name type="common">Bloodfluke planorb</name>
    <name type="synonym">Freshwater snail</name>
    <dbReference type="NCBI Taxonomy" id="112525"/>
    <lineage>
        <taxon>Eukaryota</taxon>
        <taxon>Metazoa</taxon>
        <taxon>Spiralia</taxon>
        <taxon>Lophotrochozoa</taxon>
        <taxon>Mollusca</taxon>
        <taxon>Gastropoda</taxon>
        <taxon>Heterobranchia</taxon>
        <taxon>Euthyneura</taxon>
        <taxon>Panpulmonata</taxon>
        <taxon>Hygrophila</taxon>
        <taxon>Lymnaeoidea</taxon>
        <taxon>Planorbidae</taxon>
        <taxon>Biomphalaria</taxon>
    </lineage>
</organism>
<dbReference type="PROSITE" id="PS50096">
    <property type="entry name" value="IQ"/>
    <property type="match status" value="1"/>
</dbReference>
<comment type="caution">
    <text evidence="1">The sequence shown here is derived from an EMBL/GenBank/DDBJ whole genome shotgun (WGS) entry which is preliminary data.</text>
</comment>
<dbReference type="Proteomes" id="UP001233172">
    <property type="component" value="Unassembled WGS sequence"/>
</dbReference>
<feature type="non-terminal residue" evidence="1">
    <location>
        <position position="52"/>
    </location>
</feature>
<dbReference type="AlphaFoldDB" id="A0AAD8AXN2"/>
<keyword evidence="2" id="KW-1185">Reference proteome</keyword>
<gene>
    <name evidence="1" type="ORF">Bpfe_026232</name>
</gene>
<sequence length="52" mass="5791">AEQAEHERAMKKKVDGIDIDLTDPEVVKAASFIQSGFKGFKARQQAQDTIDE</sequence>
<feature type="non-terminal residue" evidence="1">
    <location>
        <position position="1"/>
    </location>
</feature>
<dbReference type="EMBL" id="JASAOG010000200">
    <property type="protein sequence ID" value="KAK0044321.1"/>
    <property type="molecule type" value="Genomic_DNA"/>
</dbReference>
<reference evidence="1" key="1">
    <citation type="journal article" date="2023" name="PLoS Negl. Trop. Dis.">
        <title>A genome sequence for Biomphalaria pfeifferi, the major vector snail for the human-infecting parasite Schistosoma mansoni.</title>
        <authorList>
            <person name="Bu L."/>
            <person name="Lu L."/>
            <person name="Laidemitt M.R."/>
            <person name="Zhang S.M."/>
            <person name="Mutuku M."/>
            <person name="Mkoji G."/>
            <person name="Steinauer M."/>
            <person name="Loker E.S."/>
        </authorList>
    </citation>
    <scope>NUCLEOTIDE SEQUENCE</scope>
    <source>
        <strain evidence="1">KasaAsao</strain>
    </source>
</reference>
<name>A0AAD8AXN2_BIOPF</name>
<reference evidence="1" key="2">
    <citation type="submission" date="2023-04" db="EMBL/GenBank/DDBJ databases">
        <authorList>
            <person name="Bu L."/>
            <person name="Lu L."/>
            <person name="Laidemitt M.R."/>
            <person name="Zhang S.M."/>
            <person name="Mutuku M."/>
            <person name="Mkoji G."/>
            <person name="Steinauer M."/>
            <person name="Loker E.S."/>
        </authorList>
    </citation>
    <scope>NUCLEOTIDE SEQUENCE</scope>
    <source>
        <strain evidence="1">KasaAsao</strain>
        <tissue evidence="1">Whole Snail</tissue>
    </source>
</reference>